<feature type="signal peptide" evidence="3">
    <location>
        <begin position="1"/>
        <end position="21"/>
    </location>
</feature>
<evidence type="ECO:0000256" key="1">
    <source>
        <dbReference type="SAM" id="MobiDB-lite"/>
    </source>
</evidence>
<comment type="caution">
    <text evidence="5">The sequence shown here is derived from an EMBL/GenBank/DDBJ whole genome shotgun (WGS) entry which is preliminary data.</text>
</comment>
<evidence type="ECO:0000259" key="4">
    <source>
        <dbReference type="Pfam" id="PF10988"/>
    </source>
</evidence>
<evidence type="ECO:0000313" key="6">
    <source>
        <dbReference type="Proteomes" id="UP000623107"/>
    </source>
</evidence>
<reference evidence="5 6" key="2">
    <citation type="submission" date="2020-11" db="EMBL/GenBank/DDBJ databases">
        <title>Description of novel Gluconobacter species.</title>
        <authorList>
            <person name="Cleenwerck I."/>
            <person name="Cnockaert M."/>
            <person name="Borremans W."/>
            <person name="Wieme A.D."/>
            <person name="De Vuyst L."/>
            <person name="Vandamme P."/>
        </authorList>
    </citation>
    <scope>NUCLEOTIDE SEQUENCE [LARGE SCALE GENOMIC DNA]</scope>
    <source>
        <strain evidence="5 6">LMG 31484</strain>
    </source>
</reference>
<keyword evidence="2" id="KW-0472">Membrane</keyword>
<feature type="domain" description="Putative auto-transporter adhesin head GIN" evidence="4">
    <location>
        <begin position="172"/>
        <end position="261"/>
    </location>
</feature>
<feature type="region of interest" description="Disordered" evidence="1">
    <location>
        <begin position="23"/>
        <end position="44"/>
    </location>
</feature>
<feature type="chain" id="PRO_5045951564" description="Putative auto-transporter adhesin head GIN domain-containing protein" evidence="3">
    <location>
        <begin position="22"/>
        <end position="447"/>
    </location>
</feature>
<sequence>MRARLSAPLALIALMGGPVMAAPAAAPPPPPAPPAPPSLESSAASAGTLVIPKTCLDHLAIIGGPETRLVSGSGRLTRHADRLTFTTSAADCTKEADAVVMVPARTGIEIQMPHDRATTYRITGVNGDLTATTGRGNLDVDQVSGLTLTMGGSGDVSVGHAGGRVSVKDFSSGDLHIGSIAASGADLTTMSSGDIQIDQGNADVLTVRNYGSADTTLNGTVRDADLTLMGSGDIVLDRVTDTLKKRALGSGSITVDETSGARITTLTTPDTSAVLSDTLKDVLNQSHVEFHFGDAETASSHTSHHSGGHGVIGLLLKIFLIIWLVRLFRRYRKTGIVPFRKTVDRAAAGYAAGVRSWSQRDPVWRETPAAGVAAVVKNAVQGFRGYQPAPPEDFSHSVPPGHPLARLQDRLMRMERRIGLMEQFVTSPDFSLERQFRELERTDGRRA</sequence>
<evidence type="ECO:0000256" key="2">
    <source>
        <dbReference type="SAM" id="Phobius"/>
    </source>
</evidence>
<feature type="transmembrane region" description="Helical" evidence="2">
    <location>
        <begin position="307"/>
        <end position="325"/>
    </location>
</feature>
<feature type="compositionally biased region" description="Pro residues" evidence="1">
    <location>
        <begin position="25"/>
        <end position="37"/>
    </location>
</feature>
<evidence type="ECO:0000256" key="3">
    <source>
        <dbReference type="SAM" id="SignalP"/>
    </source>
</evidence>
<keyword evidence="2" id="KW-0812">Transmembrane</keyword>
<dbReference type="Pfam" id="PF10988">
    <property type="entry name" value="DUF2807"/>
    <property type="match status" value="1"/>
</dbReference>
<protein>
    <recommendedName>
        <fullName evidence="4">Putative auto-transporter adhesin head GIN domain-containing protein</fullName>
    </recommendedName>
</protein>
<dbReference type="EMBL" id="JABCQG010000008">
    <property type="protein sequence ID" value="MBF0859138.1"/>
    <property type="molecule type" value="Genomic_DNA"/>
</dbReference>
<dbReference type="Gene3D" id="2.160.20.120">
    <property type="match status" value="1"/>
</dbReference>
<dbReference type="Proteomes" id="UP000623107">
    <property type="component" value="Unassembled WGS sequence"/>
</dbReference>
<keyword evidence="3" id="KW-0732">Signal</keyword>
<name>A0ABR9Y6C9_9PROT</name>
<keyword evidence="6" id="KW-1185">Reference proteome</keyword>
<accession>A0ABR9Y6C9</accession>
<gene>
    <name evidence="5" type="ORF">HKD24_07900</name>
</gene>
<proteinExistence type="predicted"/>
<keyword evidence="2" id="KW-1133">Transmembrane helix</keyword>
<dbReference type="RefSeq" id="WP_194259794.1">
    <property type="nucleotide sequence ID" value="NZ_JABCQG010000008.1"/>
</dbReference>
<dbReference type="InterPro" id="IPR021255">
    <property type="entry name" value="DUF2807"/>
</dbReference>
<organism evidence="5 6">
    <name type="scientific">Gluconobacter vitians</name>
    <dbReference type="NCBI Taxonomy" id="2728102"/>
    <lineage>
        <taxon>Bacteria</taxon>
        <taxon>Pseudomonadati</taxon>
        <taxon>Pseudomonadota</taxon>
        <taxon>Alphaproteobacteria</taxon>
        <taxon>Acetobacterales</taxon>
        <taxon>Acetobacteraceae</taxon>
        <taxon>Gluconobacter</taxon>
    </lineage>
</organism>
<evidence type="ECO:0000313" key="5">
    <source>
        <dbReference type="EMBL" id="MBF0859138.1"/>
    </source>
</evidence>
<reference evidence="6" key="1">
    <citation type="submission" date="2020-04" db="EMBL/GenBank/DDBJ databases">
        <title>Description of novel Gluconacetobacter.</title>
        <authorList>
            <person name="Sombolestani A."/>
        </authorList>
    </citation>
    <scope>NUCLEOTIDE SEQUENCE [LARGE SCALE GENOMIC DNA]</scope>
    <source>
        <strain evidence="6">LMG 31484</strain>
    </source>
</reference>